<dbReference type="InterPro" id="IPR023635">
    <property type="entry name" value="Peptide_deformylase"/>
</dbReference>
<dbReference type="AlphaFoldDB" id="A0A1G2E2F4"/>
<organism evidence="3 4">
    <name type="scientific">Candidatus Nealsonbacteria bacterium RIFCSPHIGHO2_01_FULL_38_55</name>
    <dbReference type="NCBI Taxonomy" id="1801664"/>
    <lineage>
        <taxon>Bacteria</taxon>
        <taxon>Candidatus Nealsoniibacteriota</taxon>
    </lineage>
</organism>
<dbReference type="HAMAP" id="MF_00163">
    <property type="entry name" value="Pep_deformylase"/>
    <property type="match status" value="1"/>
</dbReference>
<dbReference type="InterPro" id="IPR036821">
    <property type="entry name" value="Peptide_deformylase_sf"/>
</dbReference>
<proteinExistence type="inferred from homology"/>
<reference evidence="3 4" key="1">
    <citation type="journal article" date="2016" name="Nat. Commun.">
        <title>Thousands of microbial genomes shed light on interconnected biogeochemical processes in an aquifer system.</title>
        <authorList>
            <person name="Anantharaman K."/>
            <person name="Brown C.T."/>
            <person name="Hug L.A."/>
            <person name="Sharon I."/>
            <person name="Castelle C.J."/>
            <person name="Probst A.J."/>
            <person name="Thomas B.C."/>
            <person name="Singh A."/>
            <person name="Wilkins M.J."/>
            <person name="Karaoz U."/>
            <person name="Brodie E.L."/>
            <person name="Williams K.H."/>
            <person name="Hubbard S.S."/>
            <person name="Banfield J.F."/>
        </authorList>
    </citation>
    <scope>NUCLEOTIDE SEQUENCE [LARGE SCALE GENOMIC DNA]</scope>
</reference>
<feature type="active site" evidence="2">
    <location>
        <position position="135"/>
    </location>
</feature>
<comment type="catalytic activity">
    <reaction evidence="2">
        <text>N-terminal N-formyl-L-methionyl-[peptide] + H2O = N-terminal L-methionyl-[peptide] + formate</text>
        <dbReference type="Rhea" id="RHEA:24420"/>
        <dbReference type="Rhea" id="RHEA-COMP:10639"/>
        <dbReference type="Rhea" id="RHEA-COMP:10640"/>
        <dbReference type="ChEBI" id="CHEBI:15377"/>
        <dbReference type="ChEBI" id="CHEBI:15740"/>
        <dbReference type="ChEBI" id="CHEBI:49298"/>
        <dbReference type="ChEBI" id="CHEBI:64731"/>
        <dbReference type="EC" id="3.5.1.88"/>
    </reaction>
</comment>
<dbReference type="PRINTS" id="PR01576">
    <property type="entry name" value="PDEFORMYLASE"/>
</dbReference>
<evidence type="ECO:0000313" key="3">
    <source>
        <dbReference type="EMBL" id="OGZ19540.1"/>
    </source>
</evidence>
<feature type="binding site" evidence="2">
    <location>
        <position position="92"/>
    </location>
    <ligand>
        <name>Fe cation</name>
        <dbReference type="ChEBI" id="CHEBI:24875"/>
    </ligand>
</feature>
<keyword evidence="2" id="KW-0408">Iron</keyword>
<dbReference type="GO" id="GO:0042586">
    <property type="term" value="F:peptide deformylase activity"/>
    <property type="evidence" value="ECO:0007669"/>
    <property type="project" value="UniProtKB-UniRule"/>
</dbReference>
<comment type="cofactor">
    <cofactor evidence="2">
        <name>Fe(2+)</name>
        <dbReference type="ChEBI" id="CHEBI:29033"/>
    </cofactor>
    <text evidence="2">Binds 1 Fe(2+) ion.</text>
</comment>
<evidence type="ECO:0000256" key="1">
    <source>
        <dbReference type="ARBA" id="ARBA00010759"/>
    </source>
</evidence>
<comment type="similarity">
    <text evidence="1 2">Belongs to the polypeptide deformylase family.</text>
</comment>
<dbReference type="PANTHER" id="PTHR10458">
    <property type="entry name" value="PEPTIDE DEFORMYLASE"/>
    <property type="match status" value="1"/>
</dbReference>
<accession>A0A1G2E2F4</accession>
<dbReference type="PIRSF" id="PIRSF004749">
    <property type="entry name" value="Pep_def"/>
    <property type="match status" value="1"/>
</dbReference>
<dbReference type="PANTHER" id="PTHR10458:SF22">
    <property type="entry name" value="PEPTIDE DEFORMYLASE"/>
    <property type="match status" value="1"/>
</dbReference>
<keyword evidence="2" id="KW-0648">Protein biosynthesis</keyword>
<sequence>MAVVEIKKFNEPILRRKCSGVQKIDREIKDIIVDMAQTMEKESGFGLAAPQVGISKRIIVIRTDSGGRRILVLINPKIISKSKEIEELEEGCLSFPSIFLKIKRPKKVEVKGTDINGREVIFNADGIFARVLQHEVDHLDGILFFSRLKFFPKIKFLLKHPLIKL</sequence>
<comment type="function">
    <text evidence="2">Removes the formyl group from the N-terminal Met of newly synthesized proteins. Requires at least a dipeptide for an efficient rate of reaction. N-terminal L-methionine is a prerequisite for activity but the enzyme has broad specificity at other positions.</text>
</comment>
<dbReference type="NCBIfam" id="TIGR00079">
    <property type="entry name" value="pept_deformyl"/>
    <property type="match status" value="1"/>
</dbReference>
<evidence type="ECO:0000313" key="4">
    <source>
        <dbReference type="Proteomes" id="UP000177360"/>
    </source>
</evidence>
<dbReference type="CDD" id="cd00487">
    <property type="entry name" value="Pep_deformylase"/>
    <property type="match status" value="1"/>
</dbReference>
<dbReference type="SUPFAM" id="SSF56420">
    <property type="entry name" value="Peptide deformylase"/>
    <property type="match status" value="1"/>
</dbReference>
<dbReference type="EMBL" id="MHLZ01000028">
    <property type="protein sequence ID" value="OGZ19540.1"/>
    <property type="molecule type" value="Genomic_DNA"/>
</dbReference>
<feature type="binding site" evidence="2">
    <location>
        <position position="138"/>
    </location>
    <ligand>
        <name>Fe cation</name>
        <dbReference type="ChEBI" id="CHEBI:24875"/>
    </ligand>
</feature>
<dbReference type="Pfam" id="PF01327">
    <property type="entry name" value="Pep_deformylase"/>
    <property type="match status" value="1"/>
</dbReference>
<keyword evidence="2" id="KW-0479">Metal-binding</keyword>
<dbReference type="EC" id="3.5.1.88" evidence="2"/>
<name>A0A1G2E2F4_9BACT</name>
<dbReference type="NCBIfam" id="NF001159">
    <property type="entry name" value="PRK00150.1-3"/>
    <property type="match status" value="1"/>
</dbReference>
<dbReference type="GO" id="GO:0006412">
    <property type="term" value="P:translation"/>
    <property type="evidence" value="ECO:0007669"/>
    <property type="project" value="UniProtKB-UniRule"/>
</dbReference>
<dbReference type="GO" id="GO:0046872">
    <property type="term" value="F:metal ion binding"/>
    <property type="evidence" value="ECO:0007669"/>
    <property type="project" value="UniProtKB-KW"/>
</dbReference>
<dbReference type="Gene3D" id="3.90.45.10">
    <property type="entry name" value="Peptide deformylase"/>
    <property type="match status" value="1"/>
</dbReference>
<keyword evidence="2" id="KW-0378">Hydrolase</keyword>
<comment type="caution">
    <text evidence="3">The sequence shown here is derived from an EMBL/GenBank/DDBJ whole genome shotgun (WGS) entry which is preliminary data.</text>
</comment>
<gene>
    <name evidence="2" type="primary">def</name>
    <name evidence="3" type="ORF">A2626_01900</name>
</gene>
<dbReference type="Proteomes" id="UP000177360">
    <property type="component" value="Unassembled WGS sequence"/>
</dbReference>
<feature type="binding site" evidence="2">
    <location>
        <position position="134"/>
    </location>
    <ligand>
        <name>Fe cation</name>
        <dbReference type="ChEBI" id="CHEBI:24875"/>
    </ligand>
</feature>
<evidence type="ECO:0000256" key="2">
    <source>
        <dbReference type="HAMAP-Rule" id="MF_00163"/>
    </source>
</evidence>
<protein>
    <recommendedName>
        <fullName evidence="2">Peptide deformylase</fullName>
        <shortName evidence="2">PDF</shortName>
        <ecNumber evidence="2">3.5.1.88</ecNumber>
    </recommendedName>
    <alternativeName>
        <fullName evidence="2">Polypeptide deformylase</fullName>
    </alternativeName>
</protein>